<dbReference type="AlphaFoldDB" id="A0A2K8UF35"/>
<evidence type="ECO:0000313" key="4">
    <source>
        <dbReference type="Proteomes" id="UP000232638"/>
    </source>
</evidence>
<dbReference type="InterPro" id="IPR003018">
    <property type="entry name" value="GAF"/>
</dbReference>
<organism evidence="3 4">
    <name type="scientific">Candidatus Thiodictyon syntrophicum</name>
    <dbReference type="NCBI Taxonomy" id="1166950"/>
    <lineage>
        <taxon>Bacteria</taxon>
        <taxon>Pseudomonadati</taxon>
        <taxon>Pseudomonadota</taxon>
        <taxon>Gammaproteobacteria</taxon>
        <taxon>Chromatiales</taxon>
        <taxon>Chromatiaceae</taxon>
        <taxon>Thiodictyon</taxon>
    </lineage>
</organism>
<evidence type="ECO:0000256" key="1">
    <source>
        <dbReference type="SAM" id="MobiDB-lite"/>
    </source>
</evidence>
<dbReference type="RefSeq" id="WP_100921839.1">
    <property type="nucleotide sequence ID" value="NZ_CP020370.1"/>
</dbReference>
<dbReference type="EMBL" id="CP020370">
    <property type="protein sequence ID" value="AUB84173.1"/>
    <property type="molecule type" value="Genomic_DNA"/>
</dbReference>
<evidence type="ECO:0000313" key="3">
    <source>
        <dbReference type="EMBL" id="AUB84173.1"/>
    </source>
</evidence>
<protein>
    <recommendedName>
        <fullName evidence="2">GAF domain-containing protein</fullName>
    </recommendedName>
</protein>
<dbReference type="KEGG" id="tsy:THSYN_26685"/>
<dbReference type="SUPFAM" id="SSF55781">
    <property type="entry name" value="GAF domain-like"/>
    <property type="match status" value="1"/>
</dbReference>
<dbReference type="InterPro" id="IPR029016">
    <property type="entry name" value="GAF-like_dom_sf"/>
</dbReference>
<proteinExistence type="predicted"/>
<dbReference type="Gene3D" id="3.30.450.40">
    <property type="match status" value="1"/>
</dbReference>
<accession>A0A2K8UF35</accession>
<evidence type="ECO:0000259" key="2">
    <source>
        <dbReference type="SMART" id="SM00065"/>
    </source>
</evidence>
<feature type="domain" description="GAF" evidence="2">
    <location>
        <begin position="29"/>
        <end position="183"/>
    </location>
</feature>
<name>A0A2K8UF35_9GAMM</name>
<reference evidence="3 4" key="1">
    <citation type="submission" date="2017-03" db="EMBL/GenBank/DDBJ databases">
        <title>Complete genome sequence of Candidatus 'Thiodictyon syntrophicum' sp. nov. strain Cad16T, a photolithoautotroph purple sulfur bacterium isolated from an alpine meromictic lake.</title>
        <authorList>
            <person name="Luedin S.M."/>
            <person name="Pothier J.F."/>
            <person name="Danza F."/>
            <person name="Storelli N."/>
            <person name="Wittwer M."/>
            <person name="Tonolla M."/>
        </authorList>
    </citation>
    <scope>NUCLEOTIDE SEQUENCE [LARGE SCALE GENOMIC DNA]</scope>
    <source>
        <strain evidence="3 4">Cad16T</strain>
    </source>
</reference>
<dbReference type="OrthoDB" id="8898037at2"/>
<dbReference type="Pfam" id="PF01590">
    <property type="entry name" value="GAF"/>
    <property type="match status" value="1"/>
</dbReference>
<gene>
    <name evidence="3" type="ORF">THSYN_26685</name>
</gene>
<feature type="compositionally biased region" description="Basic and acidic residues" evidence="1">
    <location>
        <begin position="277"/>
        <end position="287"/>
    </location>
</feature>
<feature type="region of interest" description="Disordered" evidence="1">
    <location>
        <begin position="277"/>
        <end position="319"/>
    </location>
</feature>
<sequence>MDTTEIDTAPGAELLALQQIARVVSRGDDAESRIQDILRHLAGSPGLVRGRVMLADPAAGEIYIRYAHGLTPAELERGRYRIGEGVSGRVFQTGEAALVANVHDEPGYLARAVTRGALPPEQIAFLAVPIVRDHLPVGVLAAHRLRNHERSAQCDLALMEVIATLIAQILCTDPQARPWAAPMPQEPRSARSLVSPGAADPDSASRDLMARMAAQRHAQGRLHQAADLYLKVAGQYHGSEQALLAKSKLLEIAGYYEGRGATRLAADVLDRLQRALDEGGGRADGGRGLDSWGDRGGATTDRDSFGDSGGSGGIAARLR</sequence>
<dbReference type="SMART" id="SM00065">
    <property type="entry name" value="GAF"/>
    <property type="match status" value="1"/>
</dbReference>
<feature type="region of interest" description="Disordered" evidence="1">
    <location>
        <begin position="180"/>
        <end position="204"/>
    </location>
</feature>
<keyword evidence="4" id="KW-1185">Reference proteome</keyword>
<dbReference type="Proteomes" id="UP000232638">
    <property type="component" value="Chromosome"/>
</dbReference>